<dbReference type="AlphaFoldDB" id="A0A2Z6PJU7"/>
<dbReference type="InterPro" id="IPR015943">
    <property type="entry name" value="WD40/YVTN_repeat-like_dom_sf"/>
</dbReference>
<keyword evidence="1 3" id="KW-0853">WD repeat</keyword>
<dbReference type="InterPro" id="IPR044715">
    <property type="entry name" value="WDR86-like"/>
</dbReference>
<dbReference type="Gene3D" id="2.130.10.10">
    <property type="entry name" value="YVTN repeat-like/Quinoprotein amine dehydrogenase"/>
    <property type="match status" value="2"/>
</dbReference>
<dbReference type="InterPro" id="IPR019775">
    <property type="entry name" value="WD40_repeat_CS"/>
</dbReference>
<dbReference type="InterPro" id="IPR020472">
    <property type="entry name" value="WD40_PAC1"/>
</dbReference>
<dbReference type="Proteomes" id="UP000242715">
    <property type="component" value="Unassembled WGS sequence"/>
</dbReference>
<keyword evidence="6" id="KW-1185">Reference proteome</keyword>
<sequence>MILARESNRNRKRRSCNTEYHYHYAKKHHTETDTADDYKDSAQVVEIIRNRSPRCLHLWFHGDGFTTIAKLQGHKKLITGMTIPRGSDKLYTGSTDWTVRTWDYHTGQCVNVANLGSEVTSLISDGPWIFVGLLNTVMAYNIDTASQYTLDGPIGQVHAMTVGNDTLLAGAENGVISAWGGSSEGNSPFKLVASLHGHTKSVVCLVIGTLTKLYSGSEDQSIKVWDLETFECKTTLNAHIDTVTSLICWDGFLLSGSSDCTIKVWFQLKGGNFEVKHTQNVENGVVAISGMHDPDMKPILLCSTRDNSVHLYELPSFVERGRLFAKQEVGLAYAGPSGHFFTGDGSGLLTVSKWLGEYKDVRSS</sequence>
<organism evidence="5 6">
    <name type="scientific">Trifolium subterraneum</name>
    <name type="common">Subterranean clover</name>
    <dbReference type="NCBI Taxonomy" id="3900"/>
    <lineage>
        <taxon>Eukaryota</taxon>
        <taxon>Viridiplantae</taxon>
        <taxon>Streptophyta</taxon>
        <taxon>Embryophyta</taxon>
        <taxon>Tracheophyta</taxon>
        <taxon>Spermatophyta</taxon>
        <taxon>Magnoliopsida</taxon>
        <taxon>eudicotyledons</taxon>
        <taxon>Gunneridae</taxon>
        <taxon>Pentapetalae</taxon>
        <taxon>rosids</taxon>
        <taxon>fabids</taxon>
        <taxon>Fabales</taxon>
        <taxon>Fabaceae</taxon>
        <taxon>Papilionoideae</taxon>
        <taxon>50 kb inversion clade</taxon>
        <taxon>NPAAA clade</taxon>
        <taxon>Hologalegina</taxon>
        <taxon>IRL clade</taxon>
        <taxon>Trifolieae</taxon>
        <taxon>Trifolium</taxon>
    </lineage>
</organism>
<proteinExistence type="predicted"/>
<dbReference type="PANTHER" id="PTHR44489">
    <property type="match status" value="1"/>
</dbReference>
<dbReference type="PRINTS" id="PR00320">
    <property type="entry name" value="GPROTEINBRPT"/>
</dbReference>
<evidence type="ECO:0000256" key="1">
    <source>
        <dbReference type="ARBA" id="ARBA00022574"/>
    </source>
</evidence>
<dbReference type="OrthoDB" id="59941at2759"/>
<dbReference type="PROSITE" id="PS50294">
    <property type="entry name" value="WD_REPEATS_REGION"/>
    <property type="match status" value="2"/>
</dbReference>
<feature type="repeat" description="WD" evidence="3">
    <location>
        <begin position="71"/>
        <end position="112"/>
    </location>
</feature>
<evidence type="ECO:0000313" key="6">
    <source>
        <dbReference type="Proteomes" id="UP000242715"/>
    </source>
</evidence>
<dbReference type="PROSITE" id="PS00678">
    <property type="entry name" value="WD_REPEATS_1"/>
    <property type="match status" value="1"/>
</dbReference>
<feature type="domain" description="IP5PC-F beta-propeller" evidence="4">
    <location>
        <begin position="160"/>
        <end position="246"/>
    </location>
</feature>
<gene>
    <name evidence="5" type="ORF">TSUD_244420</name>
</gene>
<dbReference type="PROSITE" id="PS50082">
    <property type="entry name" value="WD_REPEATS_2"/>
    <property type="match status" value="2"/>
</dbReference>
<evidence type="ECO:0000256" key="2">
    <source>
        <dbReference type="ARBA" id="ARBA00022737"/>
    </source>
</evidence>
<keyword evidence="2" id="KW-0677">Repeat</keyword>
<evidence type="ECO:0000256" key="3">
    <source>
        <dbReference type="PROSITE-ProRule" id="PRU00221"/>
    </source>
</evidence>
<dbReference type="SUPFAM" id="SSF50978">
    <property type="entry name" value="WD40 repeat-like"/>
    <property type="match status" value="1"/>
</dbReference>
<dbReference type="PANTHER" id="PTHR44489:SF14">
    <property type="entry name" value="ZINC FINGER CCCH DOMAIN-CONTAINING PROTEIN 59-RELATED"/>
    <property type="match status" value="1"/>
</dbReference>
<feature type="repeat" description="WD" evidence="3">
    <location>
        <begin position="195"/>
        <end position="235"/>
    </location>
</feature>
<dbReference type="SMART" id="SM00320">
    <property type="entry name" value="WD40"/>
    <property type="match status" value="5"/>
</dbReference>
<dbReference type="EMBL" id="DF974929">
    <property type="protein sequence ID" value="GAU50972.1"/>
    <property type="molecule type" value="Genomic_DNA"/>
</dbReference>
<protein>
    <recommendedName>
        <fullName evidence="4">IP5PC-F beta-propeller domain-containing protein</fullName>
    </recommendedName>
</protein>
<dbReference type="InterPro" id="IPR056454">
    <property type="entry name" value="Beta-prop_IP5PC_F"/>
</dbReference>
<dbReference type="InterPro" id="IPR036322">
    <property type="entry name" value="WD40_repeat_dom_sf"/>
</dbReference>
<dbReference type="InterPro" id="IPR001680">
    <property type="entry name" value="WD40_rpt"/>
</dbReference>
<evidence type="ECO:0000259" key="4">
    <source>
        <dbReference type="Pfam" id="PF23754"/>
    </source>
</evidence>
<dbReference type="Pfam" id="PF00400">
    <property type="entry name" value="WD40"/>
    <property type="match status" value="1"/>
</dbReference>
<dbReference type="Pfam" id="PF23754">
    <property type="entry name" value="Beta-prop_IP5PC_F"/>
    <property type="match status" value="1"/>
</dbReference>
<reference evidence="6" key="1">
    <citation type="journal article" date="2017" name="Front. Plant Sci.">
        <title>Climate Clever Clovers: New Paradigm to Reduce the Environmental Footprint of Ruminants by Breeding Low Methanogenic Forages Utilizing Haplotype Variation.</title>
        <authorList>
            <person name="Kaur P."/>
            <person name="Appels R."/>
            <person name="Bayer P.E."/>
            <person name="Keeble-Gagnere G."/>
            <person name="Wang J."/>
            <person name="Hirakawa H."/>
            <person name="Shirasawa K."/>
            <person name="Vercoe P."/>
            <person name="Stefanova K."/>
            <person name="Durmic Z."/>
            <person name="Nichols P."/>
            <person name="Revell C."/>
            <person name="Isobe S.N."/>
            <person name="Edwards D."/>
            <person name="Erskine W."/>
        </authorList>
    </citation>
    <scope>NUCLEOTIDE SEQUENCE [LARGE SCALE GENOMIC DNA]</scope>
    <source>
        <strain evidence="6">cv. Daliak</strain>
    </source>
</reference>
<evidence type="ECO:0000313" key="5">
    <source>
        <dbReference type="EMBL" id="GAU50972.1"/>
    </source>
</evidence>
<name>A0A2Z6PJU7_TRISU</name>
<accession>A0A2Z6PJU7</accession>